<organism evidence="1 2">
    <name type="scientific">Variovorax rhizosphaerae</name>
    <dbReference type="NCBI Taxonomy" id="1836200"/>
    <lineage>
        <taxon>Bacteria</taxon>
        <taxon>Pseudomonadati</taxon>
        <taxon>Pseudomonadota</taxon>
        <taxon>Betaproteobacteria</taxon>
        <taxon>Burkholderiales</taxon>
        <taxon>Comamonadaceae</taxon>
        <taxon>Variovorax</taxon>
    </lineage>
</organism>
<dbReference type="EMBL" id="JBBKZT010000011">
    <property type="protein sequence ID" value="MEJ8849561.1"/>
    <property type="molecule type" value="Genomic_DNA"/>
</dbReference>
<dbReference type="RefSeq" id="WP_340344693.1">
    <property type="nucleotide sequence ID" value="NZ_JBBKZT010000011.1"/>
</dbReference>
<keyword evidence="2" id="KW-1185">Reference proteome</keyword>
<sequence length="479" mass="52600">MTDRFMDLPPSLQCNAWTGTTHAAAALEPERLHWCLRRPSALDDESLGQRAPPMEHDWNWRSPDVGWGLVLPDDDVIAPPSRRGTADDAPEPIQRLVAARASSPVLRWRHTPDGVGELLRYDASGRVWPLSLASRRGIGARQLPAFLLVFAPPDRIPWAFQYTANLGHFVGRLWLQGQALAHYVDALLSDWTGSICDPITPLVWSVDHGQPDITWLMDRAVSRKLADRWRSDADFAGFTGLFGPNATHDRLTSALASTRPGLVVTTSHGMTGPMNDRHAMATHLGVPVDALHEPMNVDALCQRWQPDGAIWYSHACCSAGSDTVSAYDGLFDPRSDIACVLAGVAAGCGARIAPLPQRLLGASRPLRAFIGHVEPTLDWSLRDPHTGQPLAHSLVDALYGKLFEGGERRPIGWAMGQVFRDVGMFMSRWTRACTAYNRNLQNSLDAALYYQIAALDRQHTVILGDPTVALPALRVQAVP</sequence>
<name>A0ABU8WPV3_9BURK</name>
<evidence type="ECO:0000313" key="2">
    <source>
        <dbReference type="Proteomes" id="UP001385892"/>
    </source>
</evidence>
<evidence type="ECO:0000313" key="1">
    <source>
        <dbReference type="EMBL" id="MEJ8849561.1"/>
    </source>
</evidence>
<protein>
    <submittedName>
        <fullName evidence="1">Uncharacterized protein</fullName>
    </submittedName>
</protein>
<reference evidence="1 2" key="1">
    <citation type="submission" date="2024-03" db="EMBL/GenBank/DDBJ databases">
        <title>Novel species of the genus Variovorax.</title>
        <authorList>
            <person name="Liu Q."/>
            <person name="Xin Y.-H."/>
        </authorList>
    </citation>
    <scope>NUCLEOTIDE SEQUENCE [LARGE SCALE GENOMIC DNA]</scope>
    <source>
        <strain evidence="1 2">KACC 18900</strain>
    </source>
</reference>
<comment type="caution">
    <text evidence="1">The sequence shown here is derived from an EMBL/GenBank/DDBJ whole genome shotgun (WGS) entry which is preliminary data.</text>
</comment>
<gene>
    <name evidence="1" type="ORF">WKW82_23125</name>
</gene>
<dbReference type="Proteomes" id="UP001385892">
    <property type="component" value="Unassembled WGS sequence"/>
</dbReference>
<proteinExistence type="predicted"/>
<accession>A0ABU8WPV3</accession>